<proteinExistence type="predicted"/>
<feature type="region of interest" description="Disordered" evidence="2">
    <location>
        <begin position="92"/>
        <end position="113"/>
    </location>
</feature>
<dbReference type="AlphaFoldDB" id="A0AA38MYD1"/>
<feature type="compositionally biased region" description="Polar residues" evidence="2">
    <location>
        <begin position="98"/>
        <end position="107"/>
    </location>
</feature>
<organism evidence="3 4">
    <name type="scientific">Lentinula guzmanii</name>
    <dbReference type="NCBI Taxonomy" id="2804957"/>
    <lineage>
        <taxon>Eukaryota</taxon>
        <taxon>Fungi</taxon>
        <taxon>Dikarya</taxon>
        <taxon>Basidiomycota</taxon>
        <taxon>Agaricomycotina</taxon>
        <taxon>Agaricomycetes</taxon>
        <taxon>Agaricomycetidae</taxon>
        <taxon>Agaricales</taxon>
        <taxon>Marasmiineae</taxon>
        <taxon>Omphalotaceae</taxon>
        <taxon>Lentinula</taxon>
    </lineage>
</organism>
<comment type="caution">
    <text evidence="3">The sequence shown here is derived from an EMBL/GenBank/DDBJ whole genome shotgun (WGS) entry which is preliminary data.</text>
</comment>
<evidence type="ECO:0000313" key="3">
    <source>
        <dbReference type="EMBL" id="KAJ3724218.1"/>
    </source>
</evidence>
<sequence>MNPTASDRKAQRLEAIRKAMEQGEALASSQQALVAHEIKRQEAEEHLVALTEQVDADVEDIAAHLANVTIATHELKNLPSTPTRARNLVVSTPPVTPTHRSAINSPSPSRPPRGMTFVEETDTKNPVTPGSRAPAYVVYSGKWNQHGVFYAWSRVKGLPGAQSIYDHSNHSHVIRSFSTRQLAEEFYEEFVDAGIPELLAEQQPADNERFIVIEGVKPGAYKNRKSLIMDGLQYRGGVVYRFVGSQPGAWAKFNELRANGLTRNIHPPARLFSCSDQCILKPLMLLVPCYLSLVCIYTQYMYLRKVIC</sequence>
<reference evidence="3" key="2">
    <citation type="journal article" date="2023" name="Proc. Natl. Acad. Sci. U.S.A.">
        <title>A global phylogenomic analysis of the shiitake genus Lentinula.</title>
        <authorList>
            <person name="Sierra-Patev S."/>
            <person name="Min B."/>
            <person name="Naranjo-Ortiz M."/>
            <person name="Looney B."/>
            <person name="Konkel Z."/>
            <person name="Slot J.C."/>
            <person name="Sakamoto Y."/>
            <person name="Steenwyk J.L."/>
            <person name="Rokas A."/>
            <person name="Carro J."/>
            <person name="Camarero S."/>
            <person name="Ferreira P."/>
            <person name="Molpeceres G."/>
            <person name="Ruiz-Duenas F.J."/>
            <person name="Serrano A."/>
            <person name="Henrissat B."/>
            <person name="Drula E."/>
            <person name="Hughes K.W."/>
            <person name="Mata J.L."/>
            <person name="Ishikawa N.K."/>
            <person name="Vargas-Isla R."/>
            <person name="Ushijima S."/>
            <person name="Smith C.A."/>
            <person name="Donoghue J."/>
            <person name="Ahrendt S."/>
            <person name="Andreopoulos W."/>
            <person name="He G."/>
            <person name="LaButti K."/>
            <person name="Lipzen A."/>
            <person name="Ng V."/>
            <person name="Riley R."/>
            <person name="Sandor L."/>
            <person name="Barry K."/>
            <person name="Martinez A.T."/>
            <person name="Xiao Y."/>
            <person name="Gibbons J.G."/>
            <person name="Terashima K."/>
            <person name="Grigoriev I.V."/>
            <person name="Hibbett D."/>
        </authorList>
    </citation>
    <scope>NUCLEOTIDE SEQUENCE</scope>
    <source>
        <strain evidence="3">ET3784</strain>
    </source>
</reference>
<dbReference type="EMBL" id="JANVFO010000050">
    <property type="protein sequence ID" value="KAJ3724218.1"/>
    <property type="molecule type" value="Genomic_DNA"/>
</dbReference>
<evidence type="ECO:0000313" key="4">
    <source>
        <dbReference type="Proteomes" id="UP001176059"/>
    </source>
</evidence>
<accession>A0AA38MYD1</accession>
<evidence type="ECO:0000256" key="1">
    <source>
        <dbReference type="SAM" id="Coils"/>
    </source>
</evidence>
<dbReference type="Proteomes" id="UP001176059">
    <property type="component" value="Unassembled WGS sequence"/>
</dbReference>
<protein>
    <submittedName>
        <fullName evidence="3">Uncharacterized protein</fullName>
    </submittedName>
</protein>
<evidence type="ECO:0000256" key="2">
    <source>
        <dbReference type="SAM" id="MobiDB-lite"/>
    </source>
</evidence>
<keyword evidence="1" id="KW-0175">Coiled coil</keyword>
<keyword evidence="4" id="KW-1185">Reference proteome</keyword>
<reference evidence="3" key="1">
    <citation type="submission" date="2022-08" db="EMBL/GenBank/DDBJ databases">
        <authorList>
            <consortium name="DOE Joint Genome Institute"/>
            <person name="Min B."/>
            <person name="Sierra-Patev S."/>
            <person name="Naranjo-Ortiz M."/>
            <person name="Looney B."/>
            <person name="Konkel Z."/>
            <person name="Slot J.C."/>
            <person name="Sakamoto Y."/>
            <person name="Steenwyk J.L."/>
            <person name="Rokas A."/>
            <person name="Carro J."/>
            <person name="Camarero S."/>
            <person name="Ferreira P."/>
            <person name="Molpeceres G."/>
            <person name="Ruiz-duenas F.J."/>
            <person name="Serrano A."/>
            <person name="Henrissat B."/>
            <person name="Drula E."/>
            <person name="Hughes K.W."/>
            <person name="Mata J.L."/>
            <person name="Ishikawa N.K."/>
            <person name="Vargas-Isla R."/>
            <person name="Ushijima S."/>
            <person name="Smith C.A."/>
            <person name="Ahrendt S."/>
            <person name="Andreopoulos W."/>
            <person name="He G."/>
            <person name="LaButti K."/>
            <person name="Lipzen A."/>
            <person name="Ng V."/>
            <person name="Riley R."/>
            <person name="Sandor L."/>
            <person name="Barry K."/>
            <person name="Martinez A.T."/>
            <person name="Xiao Y."/>
            <person name="Gibbons J.G."/>
            <person name="Terashima K."/>
            <person name="Hibbett D.S."/>
            <person name="Grigoriev I.V."/>
        </authorList>
    </citation>
    <scope>NUCLEOTIDE SEQUENCE</scope>
    <source>
        <strain evidence="3">ET3784</strain>
    </source>
</reference>
<gene>
    <name evidence="3" type="ORF">DFJ43DRAFT_1157917</name>
</gene>
<name>A0AA38MYD1_9AGAR</name>
<feature type="coiled-coil region" evidence="1">
    <location>
        <begin position="26"/>
        <end position="53"/>
    </location>
</feature>